<dbReference type="PANTHER" id="PTHR45187:SF2">
    <property type="entry name" value="RHODANESE-LIKE DOMAIN-CONTAINING PROTEIN 11, CHLOROPLASTIC"/>
    <property type="match status" value="1"/>
</dbReference>
<accession>A0A8J4RFV6</accession>
<dbReference type="AlphaFoldDB" id="A0A8J4RFV6"/>
<dbReference type="EMBL" id="JRKL02000331">
    <property type="protein sequence ID" value="KAF3972471.1"/>
    <property type="molecule type" value="Genomic_DNA"/>
</dbReference>
<organism evidence="1 2">
    <name type="scientific">Castanea mollissima</name>
    <name type="common">Chinese chestnut</name>
    <dbReference type="NCBI Taxonomy" id="60419"/>
    <lineage>
        <taxon>Eukaryota</taxon>
        <taxon>Viridiplantae</taxon>
        <taxon>Streptophyta</taxon>
        <taxon>Embryophyta</taxon>
        <taxon>Tracheophyta</taxon>
        <taxon>Spermatophyta</taxon>
        <taxon>Magnoliopsida</taxon>
        <taxon>eudicotyledons</taxon>
        <taxon>Gunneridae</taxon>
        <taxon>Pentapetalae</taxon>
        <taxon>rosids</taxon>
        <taxon>fabids</taxon>
        <taxon>Fagales</taxon>
        <taxon>Fagaceae</taxon>
        <taxon>Castanea</taxon>
    </lineage>
</organism>
<sequence>MVVLGQAKAWPRLDLRKREKRRTLREEKVRPASTAGGPRRLPIVAMTIFSETLTLLQNLPFAMKYYPNERYGCCQEEMGSSGVLNPKAWVQGSTCIPIFDVDNKLDTGTQSRRITTFVMGSYDLSEKVLNLLNFLELTGASNFLGGSSQSKLWRS</sequence>
<proteinExistence type="predicted"/>
<protein>
    <submittedName>
        <fullName evidence="1">Uncharacterized protein</fullName>
    </submittedName>
</protein>
<dbReference type="Proteomes" id="UP000737018">
    <property type="component" value="Unassembled WGS sequence"/>
</dbReference>
<dbReference type="InterPro" id="IPR044664">
    <property type="entry name" value="STR11-like"/>
</dbReference>
<comment type="caution">
    <text evidence="1">The sequence shown here is derived from an EMBL/GenBank/DDBJ whole genome shotgun (WGS) entry which is preliminary data.</text>
</comment>
<dbReference type="PANTHER" id="PTHR45187">
    <property type="entry name" value="RHODANESE-LIKE DOMAIN-CONTAINING PROTEIN 11, CHLOROPLASTIC"/>
    <property type="match status" value="1"/>
</dbReference>
<evidence type="ECO:0000313" key="1">
    <source>
        <dbReference type="EMBL" id="KAF3972471.1"/>
    </source>
</evidence>
<gene>
    <name evidence="1" type="ORF">CMV_004021</name>
</gene>
<reference evidence="1" key="1">
    <citation type="submission" date="2020-03" db="EMBL/GenBank/DDBJ databases">
        <title>Castanea mollissima Vanexum genome sequencing.</title>
        <authorList>
            <person name="Staton M."/>
        </authorList>
    </citation>
    <scope>NUCLEOTIDE SEQUENCE</scope>
    <source>
        <tissue evidence="1">Leaf</tissue>
    </source>
</reference>
<name>A0A8J4RFV6_9ROSI</name>
<dbReference type="OrthoDB" id="566238at2759"/>
<keyword evidence="2" id="KW-1185">Reference proteome</keyword>
<evidence type="ECO:0000313" key="2">
    <source>
        <dbReference type="Proteomes" id="UP000737018"/>
    </source>
</evidence>